<dbReference type="InterPro" id="IPR000477">
    <property type="entry name" value="RT_dom"/>
</dbReference>
<protein>
    <recommendedName>
        <fullName evidence="2">Reverse transcriptase domain-containing protein</fullName>
    </recommendedName>
</protein>
<evidence type="ECO:0000313" key="4">
    <source>
        <dbReference type="Proteomes" id="UP001148838"/>
    </source>
</evidence>
<name>A0ABQ8S1A1_PERAM</name>
<reference evidence="3 4" key="1">
    <citation type="journal article" date="2022" name="Allergy">
        <title>Genome assembly and annotation of Periplaneta americana reveal a comprehensive cockroach allergen profile.</title>
        <authorList>
            <person name="Wang L."/>
            <person name="Xiong Q."/>
            <person name="Saelim N."/>
            <person name="Wang L."/>
            <person name="Nong W."/>
            <person name="Wan A.T."/>
            <person name="Shi M."/>
            <person name="Liu X."/>
            <person name="Cao Q."/>
            <person name="Hui J.H.L."/>
            <person name="Sookrung N."/>
            <person name="Leung T.F."/>
            <person name="Tungtrongchitr A."/>
            <person name="Tsui S.K.W."/>
        </authorList>
    </citation>
    <scope>NUCLEOTIDE SEQUENCE [LARGE SCALE GENOMIC DNA]</scope>
    <source>
        <strain evidence="3">PWHHKU_190912</strain>
    </source>
</reference>
<dbReference type="EMBL" id="JAJSOF020000038">
    <property type="protein sequence ID" value="KAJ4427768.1"/>
    <property type="molecule type" value="Genomic_DNA"/>
</dbReference>
<proteinExistence type="predicted"/>
<sequence length="422" mass="47444">MYPEIPLPPKPILTRWGTWLEAVEYYAEHIDSINNVLLALDSEDAVSIDTAKTNLELQLSNRLSIAPAVHTCGVTAGLAVKPGGPAREGPRPTSRLLASRPHAEAEVDDHPTRMDVSCGSHGDPPAVIAAGVPQGSVLAPHLYSVYVHDIPLIAECNMGLYADDTTYFTSDISINIAQRTMQKQLKVLEMWLRNWRIKVNISKTQAIIFTRRKPKIPDHLNLFSEDIYYKQSVKYLGVTLDKQLRFHHHVQLSEKIQAAAELWRLTSRPKVSMLFSHTAGDLPVDLEILQTVERKRRHHQELTAGSLSATDGHLSYRYAMQRLEHFKDDVYSSVHKIGFEETHVELERRVACIAPACGQTRNEFMLVCCVCKAGSAMPHIHGFFIWIGYVIKLTYLTSVSPVDALTKCKPICEHKNSELTIR</sequence>
<dbReference type="PANTHER" id="PTHR36688">
    <property type="entry name" value="ENDO/EXONUCLEASE/PHOSPHATASE DOMAIN-CONTAINING PROTEIN"/>
    <property type="match status" value="1"/>
</dbReference>
<dbReference type="Pfam" id="PF00078">
    <property type="entry name" value="RVT_1"/>
    <property type="match status" value="1"/>
</dbReference>
<dbReference type="PROSITE" id="PS50878">
    <property type="entry name" value="RT_POL"/>
    <property type="match status" value="1"/>
</dbReference>
<evidence type="ECO:0000259" key="2">
    <source>
        <dbReference type="PROSITE" id="PS50878"/>
    </source>
</evidence>
<gene>
    <name evidence="3" type="ORF">ANN_25421</name>
</gene>
<dbReference type="SUPFAM" id="SSF56672">
    <property type="entry name" value="DNA/RNA polymerases"/>
    <property type="match status" value="1"/>
</dbReference>
<feature type="compositionally biased region" description="Basic and acidic residues" evidence="1">
    <location>
        <begin position="101"/>
        <end position="111"/>
    </location>
</feature>
<feature type="domain" description="Reverse transcriptase" evidence="2">
    <location>
        <begin position="1"/>
        <end position="240"/>
    </location>
</feature>
<keyword evidence="4" id="KW-1185">Reference proteome</keyword>
<feature type="region of interest" description="Disordered" evidence="1">
    <location>
        <begin position="80"/>
        <end position="111"/>
    </location>
</feature>
<comment type="caution">
    <text evidence="3">The sequence shown here is derived from an EMBL/GenBank/DDBJ whole genome shotgun (WGS) entry which is preliminary data.</text>
</comment>
<dbReference type="InterPro" id="IPR052560">
    <property type="entry name" value="RdDP_mobile_element"/>
</dbReference>
<evidence type="ECO:0000256" key="1">
    <source>
        <dbReference type="SAM" id="MobiDB-lite"/>
    </source>
</evidence>
<organism evidence="3 4">
    <name type="scientific">Periplaneta americana</name>
    <name type="common">American cockroach</name>
    <name type="synonym">Blatta americana</name>
    <dbReference type="NCBI Taxonomy" id="6978"/>
    <lineage>
        <taxon>Eukaryota</taxon>
        <taxon>Metazoa</taxon>
        <taxon>Ecdysozoa</taxon>
        <taxon>Arthropoda</taxon>
        <taxon>Hexapoda</taxon>
        <taxon>Insecta</taxon>
        <taxon>Pterygota</taxon>
        <taxon>Neoptera</taxon>
        <taxon>Polyneoptera</taxon>
        <taxon>Dictyoptera</taxon>
        <taxon>Blattodea</taxon>
        <taxon>Blattoidea</taxon>
        <taxon>Blattidae</taxon>
        <taxon>Blattinae</taxon>
        <taxon>Periplaneta</taxon>
    </lineage>
</organism>
<evidence type="ECO:0000313" key="3">
    <source>
        <dbReference type="EMBL" id="KAJ4427768.1"/>
    </source>
</evidence>
<dbReference type="Proteomes" id="UP001148838">
    <property type="component" value="Unassembled WGS sequence"/>
</dbReference>
<accession>A0ABQ8S1A1</accession>
<dbReference type="InterPro" id="IPR043502">
    <property type="entry name" value="DNA/RNA_pol_sf"/>
</dbReference>
<dbReference type="PANTHER" id="PTHR36688:SF1">
    <property type="entry name" value="ENDONUCLEASE_EXONUCLEASE_PHOSPHATASE DOMAIN-CONTAINING PROTEIN"/>
    <property type="match status" value="1"/>
</dbReference>